<dbReference type="InterPro" id="IPR017437">
    <property type="entry name" value="ATP-NAD_kinase_PpnK-typ_C"/>
</dbReference>
<keyword evidence="6" id="KW-0067">ATP-binding</keyword>
<evidence type="ECO:0000256" key="5">
    <source>
        <dbReference type="ARBA" id="ARBA00047925"/>
    </source>
</evidence>
<evidence type="ECO:0000313" key="7">
    <source>
        <dbReference type="EMBL" id="TWT86917.1"/>
    </source>
</evidence>
<feature type="binding site" evidence="6">
    <location>
        <position position="72"/>
    </location>
    <ligand>
        <name>NAD(+)</name>
        <dbReference type="ChEBI" id="CHEBI:57540"/>
    </ligand>
</feature>
<keyword evidence="3 6" id="KW-0521">NADP</keyword>
<gene>
    <name evidence="7" type="primary">ppnK</name>
    <name evidence="6" type="synonym">nadK</name>
    <name evidence="7" type="ORF">Mal64_37470</name>
</gene>
<comment type="cofactor">
    <cofactor evidence="6">
        <name>a divalent metal cation</name>
        <dbReference type="ChEBI" id="CHEBI:60240"/>
    </cofactor>
</comment>
<evidence type="ECO:0000256" key="4">
    <source>
        <dbReference type="ARBA" id="ARBA00023027"/>
    </source>
</evidence>
<keyword evidence="4 6" id="KW-0520">NAD</keyword>
<dbReference type="EC" id="2.7.1.23" evidence="6"/>
<keyword evidence="8" id="KW-1185">Reference proteome</keyword>
<evidence type="ECO:0000256" key="3">
    <source>
        <dbReference type="ARBA" id="ARBA00022857"/>
    </source>
</evidence>
<reference evidence="7 8" key="1">
    <citation type="submission" date="2019-02" db="EMBL/GenBank/DDBJ databases">
        <title>Deep-cultivation of Planctomycetes and their phenomic and genomic characterization uncovers novel biology.</title>
        <authorList>
            <person name="Wiegand S."/>
            <person name="Jogler M."/>
            <person name="Boedeker C."/>
            <person name="Pinto D."/>
            <person name="Vollmers J."/>
            <person name="Rivas-Marin E."/>
            <person name="Kohn T."/>
            <person name="Peeters S.H."/>
            <person name="Heuer A."/>
            <person name="Rast P."/>
            <person name="Oberbeckmann S."/>
            <person name="Bunk B."/>
            <person name="Jeske O."/>
            <person name="Meyerdierks A."/>
            <person name="Storesund J.E."/>
            <person name="Kallscheuer N."/>
            <person name="Luecker S."/>
            <person name="Lage O.M."/>
            <person name="Pohl T."/>
            <person name="Merkel B.J."/>
            <person name="Hornburger P."/>
            <person name="Mueller R.-W."/>
            <person name="Bruemmer F."/>
            <person name="Labrenz M."/>
            <person name="Spormann A.M."/>
            <person name="Op Den Camp H."/>
            <person name="Overmann J."/>
            <person name="Amann R."/>
            <person name="Jetten M.S.M."/>
            <person name="Mascher T."/>
            <person name="Medema M.H."/>
            <person name="Devos D.P."/>
            <person name="Kaster A.-K."/>
            <person name="Ovreas L."/>
            <person name="Rohde M."/>
            <person name="Galperin M.Y."/>
            <person name="Jogler C."/>
        </authorList>
    </citation>
    <scope>NUCLEOTIDE SEQUENCE [LARGE SCALE GENOMIC DNA]</scope>
    <source>
        <strain evidence="7 8">Mal64</strain>
    </source>
</reference>
<dbReference type="GO" id="GO:0046872">
    <property type="term" value="F:metal ion binding"/>
    <property type="evidence" value="ECO:0007669"/>
    <property type="project" value="UniProtKB-UniRule"/>
</dbReference>
<keyword evidence="1 6" id="KW-0808">Transferase</keyword>
<dbReference type="InterPro" id="IPR002504">
    <property type="entry name" value="NADK"/>
</dbReference>
<dbReference type="Proteomes" id="UP000315440">
    <property type="component" value="Unassembled WGS sequence"/>
</dbReference>
<dbReference type="EMBL" id="SJPQ01000004">
    <property type="protein sequence ID" value="TWT86917.1"/>
    <property type="molecule type" value="Genomic_DNA"/>
</dbReference>
<dbReference type="AlphaFoldDB" id="A0A5C5ZIT8"/>
<comment type="subcellular location">
    <subcellularLocation>
        <location evidence="6">Cytoplasm</location>
    </subcellularLocation>
</comment>
<keyword evidence="2 6" id="KW-0418">Kinase</keyword>
<dbReference type="PANTHER" id="PTHR20275">
    <property type="entry name" value="NAD KINASE"/>
    <property type="match status" value="1"/>
</dbReference>
<organism evidence="7 8">
    <name type="scientific">Pseudobythopirellula maris</name>
    <dbReference type="NCBI Taxonomy" id="2527991"/>
    <lineage>
        <taxon>Bacteria</taxon>
        <taxon>Pseudomonadati</taxon>
        <taxon>Planctomycetota</taxon>
        <taxon>Planctomycetia</taxon>
        <taxon>Pirellulales</taxon>
        <taxon>Lacipirellulaceae</taxon>
        <taxon>Pseudobythopirellula</taxon>
    </lineage>
</organism>
<feature type="binding site" evidence="6">
    <location>
        <begin position="141"/>
        <end position="142"/>
    </location>
    <ligand>
        <name>NAD(+)</name>
        <dbReference type="ChEBI" id="CHEBI:57540"/>
    </ligand>
</feature>
<feature type="active site" description="Proton acceptor" evidence="6">
    <location>
        <position position="67"/>
    </location>
</feature>
<dbReference type="RefSeq" id="WP_146403100.1">
    <property type="nucleotide sequence ID" value="NZ_SJPQ01000004.1"/>
</dbReference>
<comment type="function">
    <text evidence="6">Involved in the regulation of the intracellular balance of NAD and NADP, and is a key enzyme in the biosynthesis of NADP. Catalyzes specifically the phosphorylation on 2'-hydroxyl of the adenosine moiety of NAD to yield NADP.</text>
</comment>
<dbReference type="Pfam" id="PF20143">
    <property type="entry name" value="NAD_kinase_C"/>
    <property type="match status" value="1"/>
</dbReference>
<feature type="binding site" evidence="6">
    <location>
        <position position="179"/>
    </location>
    <ligand>
        <name>NAD(+)</name>
        <dbReference type="ChEBI" id="CHEBI:57540"/>
    </ligand>
</feature>
<dbReference type="GO" id="GO:0051287">
    <property type="term" value="F:NAD binding"/>
    <property type="evidence" value="ECO:0007669"/>
    <property type="project" value="UniProtKB-ARBA"/>
</dbReference>
<dbReference type="InterPro" id="IPR017438">
    <property type="entry name" value="ATP-NAD_kinase_N"/>
</dbReference>
<dbReference type="GO" id="GO:0005524">
    <property type="term" value="F:ATP binding"/>
    <property type="evidence" value="ECO:0007669"/>
    <property type="project" value="UniProtKB-KW"/>
</dbReference>
<evidence type="ECO:0000256" key="6">
    <source>
        <dbReference type="HAMAP-Rule" id="MF_00361"/>
    </source>
</evidence>
<dbReference type="SUPFAM" id="SSF111331">
    <property type="entry name" value="NAD kinase/diacylglycerol kinase-like"/>
    <property type="match status" value="1"/>
</dbReference>
<dbReference type="PANTHER" id="PTHR20275:SF0">
    <property type="entry name" value="NAD KINASE"/>
    <property type="match status" value="1"/>
</dbReference>
<evidence type="ECO:0000256" key="2">
    <source>
        <dbReference type="ARBA" id="ARBA00022777"/>
    </source>
</evidence>
<dbReference type="GO" id="GO:0003951">
    <property type="term" value="F:NAD+ kinase activity"/>
    <property type="evidence" value="ECO:0007669"/>
    <property type="project" value="UniProtKB-UniRule"/>
</dbReference>
<dbReference type="GO" id="GO:0005737">
    <property type="term" value="C:cytoplasm"/>
    <property type="evidence" value="ECO:0007669"/>
    <property type="project" value="UniProtKB-SubCell"/>
</dbReference>
<dbReference type="Gene3D" id="3.40.50.10330">
    <property type="entry name" value="Probable inorganic polyphosphate/atp-NAD kinase, domain 1"/>
    <property type="match status" value="1"/>
</dbReference>
<dbReference type="HAMAP" id="MF_00361">
    <property type="entry name" value="NAD_kinase"/>
    <property type="match status" value="1"/>
</dbReference>
<evidence type="ECO:0000256" key="1">
    <source>
        <dbReference type="ARBA" id="ARBA00022679"/>
    </source>
</evidence>
<evidence type="ECO:0000313" key="8">
    <source>
        <dbReference type="Proteomes" id="UP000315440"/>
    </source>
</evidence>
<protein>
    <recommendedName>
        <fullName evidence="6">NAD kinase</fullName>
        <ecNumber evidence="6">2.7.1.23</ecNumber>
    </recommendedName>
    <alternativeName>
        <fullName evidence="6">ATP-dependent NAD kinase</fullName>
    </alternativeName>
</protein>
<name>A0A5C5ZIT8_9BACT</name>
<dbReference type="Gene3D" id="2.60.200.30">
    <property type="entry name" value="Probable inorganic polyphosphate/atp-NAD kinase, domain 2"/>
    <property type="match status" value="1"/>
</dbReference>
<accession>A0A5C5ZIT8</accession>
<comment type="similarity">
    <text evidence="6">Belongs to the NAD kinase family.</text>
</comment>
<dbReference type="OrthoDB" id="9774737at2"/>
<sequence length="292" mass="31338">MPTPPPSRVLLAFDGSRQELRDRAAALAPIVRQHFEVASTHEDLDQAIDEKELGPDGAEWVVAMGGDGTMLRTARAMGRNQAPIVGVNLGRLGFLAGLNPERLDKALGEIAAGKFRIVRHVMLDCTLVAADGAETSRLALNEAAVLAGEPFRMIDAQLYVDGDLAATYSCDGFLVGTPVGSTAHNLAIGGPILRKDIDAVVLSSINPHTLTVRPVVDSPDRTYEIVVADPNPGTRLLVDGKVVGPLRPGDRVRVERSPAVFQMVEVAGQTYYRTLRNKLGWGSRPRAPKETP</sequence>
<dbReference type="InterPro" id="IPR016064">
    <property type="entry name" value="NAD/diacylglycerol_kinase_sf"/>
</dbReference>
<dbReference type="GO" id="GO:0019674">
    <property type="term" value="P:NAD+ metabolic process"/>
    <property type="evidence" value="ECO:0007669"/>
    <property type="project" value="InterPro"/>
</dbReference>
<comment type="caution">
    <text evidence="7">The sequence shown here is derived from an EMBL/GenBank/DDBJ whole genome shotgun (WGS) entry which is preliminary data.</text>
</comment>
<comment type="catalytic activity">
    <reaction evidence="5 6">
        <text>NAD(+) + ATP = ADP + NADP(+) + H(+)</text>
        <dbReference type="Rhea" id="RHEA:18629"/>
        <dbReference type="ChEBI" id="CHEBI:15378"/>
        <dbReference type="ChEBI" id="CHEBI:30616"/>
        <dbReference type="ChEBI" id="CHEBI:57540"/>
        <dbReference type="ChEBI" id="CHEBI:58349"/>
        <dbReference type="ChEBI" id="CHEBI:456216"/>
        <dbReference type="EC" id="2.7.1.23"/>
    </reaction>
</comment>
<keyword evidence="6" id="KW-0963">Cytoplasm</keyword>
<dbReference type="GO" id="GO:0006741">
    <property type="term" value="P:NADP+ biosynthetic process"/>
    <property type="evidence" value="ECO:0007669"/>
    <property type="project" value="UniProtKB-UniRule"/>
</dbReference>
<dbReference type="Pfam" id="PF01513">
    <property type="entry name" value="NAD_kinase"/>
    <property type="match status" value="1"/>
</dbReference>
<feature type="binding site" evidence="6">
    <location>
        <position position="152"/>
    </location>
    <ligand>
        <name>NAD(+)</name>
        <dbReference type="ChEBI" id="CHEBI:57540"/>
    </ligand>
</feature>
<feature type="binding site" evidence="6">
    <location>
        <begin position="67"/>
        <end position="68"/>
    </location>
    <ligand>
        <name>NAD(+)</name>
        <dbReference type="ChEBI" id="CHEBI:57540"/>
    </ligand>
</feature>
<proteinExistence type="inferred from homology"/>
<feature type="binding site" evidence="6">
    <location>
        <position position="171"/>
    </location>
    <ligand>
        <name>NAD(+)</name>
        <dbReference type="ChEBI" id="CHEBI:57540"/>
    </ligand>
</feature>
<comment type="caution">
    <text evidence="6">Lacks conserved residue(s) required for the propagation of feature annotation.</text>
</comment>
<keyword evidence="6" id="KW-0547">Nucleotide-binding</keyword>